<proteinExistence type="predicted"/>
<dbReference type="SUPFAM" id="SSF53756">
    <property type="entry name" value="UDP-Glycosyltransferase/glycogen phosphorylase"/>
    <property type="match status" value="1"/>
</dbReference>
<dbReference type="Proteomes" id="UP000011754">
    <property type="component" value="Unassembled WGS sequence"/>
</dbReference>
<evidence type="ECO:0000313" key="1">
    <source>
        <dbReference type="EMBL" id="EMF41022.1"/>
    </source>
</evidence>
<dbReference type="EMBL" id="AKWW02000064">
    <property type="protein sequence ID" value="EMF41022.1"/>
    <property type="molecule type" value="Genomic_DNA"/>
</dbReference>
<accession>M3ERM8</accession>
<reference evidence="1 2" key="1">
    <citation type="submission" date="2013-01" db="EMBL/GenBank/DDBJ databases">
        <authorList>
            <person name="Harkins D.M."/>
            <person name="Durkin A.S."/>
            <person name="Brinkac L.M."/>
            <person name="Haft D.H."/>
            <person name="Selengut J.D."/>
            <person name="Sanka R."/>
            <person name="DePew J."/>
            <person name="Purushe J."/>
            <person name="Hartskeerl R.A."/>
            <person name="Ahmed A."/>
            <person name="van der Linden H."/>
            <person name="Goris M.G.A."/>
            <person name="Vinetz J.M."/>
            <person name="Sutton G.G."/>
            <person name="Nierman W.C."/>
            <person name="Fouts D.E."/>
        </authorList>
    </citation>
    <scope>NUCLEOTIDE SEQUENCE [LARGE SCALE GENOMIC DNA]</scope>
    <source>
        <strain evidence="1 2">TE 1992</strain>
    </source>
</reference>
<comment type="caution">
    <text evidence="1">The sequence shown here is derived from an EMBL/GenBank/DDBJ whole genome shotgun (WGS) entry which is preliminary data.</text>
</comment>
<sequence length="336" mass="37921">MTGILKDKVFIFTECLTFTGLGHLGRCTALAEIVQEAGRDAEIVLHTDGTGLGGQISVPIRALDWKNLKMLSDFLNQENPQIVFVDSYLADVQVYETIHKKARKLICIDDTNRILYPEKSIILNPGLGGTYLDYDKEQNQIFTGIEYVLLKKPFRESFEVPKIREKVQSVLITLGGGDDQRGFVPKILELLAHEYPEWKKEIVIGPALRNIEEIKTKVDQNTNLHSSLSARDMRDLMLSVDLAITAGGQTTYELAKCAVPMIIIETAENQKLNVQTWHEYCGIPIILFGKIISKEGLAYLSKLIDENQDRKIREDLNKKLKSFFKSSFLNGIFNGV</sequence>
<dbReference type="AlphaFoldDB" id="M3ERM8"/>
<dbReference type="Gene3D" id="3.40.50.11190">
    <property type="match status" value="1"/>
</dbReference>
<name>M3ERM8_LEPIR</name>
<protein>
    <recommendedName>
        <fullName evidence="3">Glycosyltransferase family 28 C-terminal domain protein</fullName>
    </recommendedName>
</protein>
<evidence type="ECO:0008006" key="3">
    <source>
        <dbReference type="Google" id="ProtNLM"/>
    </source>
</evidence>
<evidence type="ECO:0000313" key="2">
    <source>
        <dbReference type="Proteomes" id="UP000011754"/>
    </source>
</evidence>
<organism evidence="1 2">
    <name type="scientific">Leptospira interrogans serovar Lora str. TE 1992</name>
    <dbReference type="NCBI Taxonomy" id="1193028"/>
    <lineage>
        <taxon>Bacteria</taxon>
        <taxon>Pseudomonadati</taxon>
        <taxon>Spirochaetota</taxon>
        <taxon>Spirochaetia</taxon>
        <taxon>Leptospirales</taxon>
        <taxon>Leptospiraceae</taxon>
        <taxon>Leptospira</taxon>
    </lineage>
</organism>
<gene>
    <name evidence="1" type="ORF">LEP1GSC067_3009</name>
</gene>
<dbReference type="Gene3D" id="3.40.50.2000">
    <property type="entry name" value="Glycogen Phosphorylase B"/>
    <property type="match status" value="1"/>
</dbReference>